<name>A0A645BYV3_9ZZZZ</name>
<keyword evidence="2 3" id="KW-0456">Lyase</keyword>
<reference evidence="3" key="1">
    <citation type="submission" date="2019-08" db="EMBL/GenBank/DDBJ databases">
        <authorList>
            <person name="Kucharzyk K."/>
            <person name="Murdoch R.W."/>
            <person name="Higgins S."/>
            <person name="Loffler F."/>
        </authorList>
    </citation>
    <scope>NUCLEOTIDE SEQUENCE</scope>
</reference>
<evidence type="ECO:0000313" key="3">
    <source>
        <dbReference type="EMBL" id="MPM70337.1"/>
    </source>
</evidence>
<sequence>MELALATDIRFAAKSANMGFPEVSLGLFPGAGGSIRLPKLIGPALAKELIFSGEIIDSQRAHSIGLVNRVVDDEKVYAEAIKFANVILSRSQTAVKTSKKSIEYSMKEQDFDKAVNFEREAWARLFDSKEKEEGMTAFLKKRKPKF</sequence>
<proteinExistence type="inferred from homology"/>
<comment type="similarity">
    <text evidence="1">Belongs to the enoyl-CoA hydratase/isomerase family.</text>
</comment>
<dbReference type="AlphaFoldDB" id="A0A645BYV3"/>
<dbReference type="SUPFAM" id="SSF52096">
    <property type="entry name" value="ClpP/crotonase"/>
    <property type="match status" value="1"/>
</dbReference>
<dbReference type="PANTHER" id="PTHR11941:SF54">
    <property type="entry name" value="ENOYL-COA HYDRATASE, MITOCHONDRIAL"/>
    <property type="match status" value="1"/>
</dbReference>
<dbReference type="GO" id="GO:0006635">
    <property type="term" value="P:fatty acid beta-oxidation"/>
    <property type="evidence" value="ECO:0007669"/>
    <property type="project" value="TreeGrafter"/>
</dbReference>
<dbReference type="CDD" id="cd06558">
    <property type="entry name" value="crotonase-like"/>
    <property type="match status" value="1"/>
</dbReference>
<evidence type="ECO:0000256" key="2">
    <source>
        <dbReference type="ARBA" id="ARBA00023239"/>
    </source>
</evidence>
<accession>A0A645BYV3</accession>
<dbReference type="Pfam" id="PF00378">
    <property type="entry name" value="ECH_1"/>
    <property type="match status" value="1"/>
</dbReference>
<dbReference type="Gene3D" id="3.90.226.10">
    <property type="entry name" value="2-enoyl-CoA Hydratase, Chain A, domain 1"/>
    <property type="match status" value="1"/>
</dbReference>
<dbReference type="Gene3D" id="1.10.12.10">
    <property type="entry name" value="Lyase 2-enoyl-coa Hydratase, Chain A, domain 2"/>
    <property type="match status" value="1"/>
</dbReference>
<dbReference type="InterPro" id="IPR014748">
    <property type="entry name" value="Enoyl-CoA_hydra_C"/>
</dbReference>
<dbReference type="InterPro" id="IPR001753">
    <property type="entry name" value="Enoyl-CoA_hydra/iso"/>
</dbReference>
<evidence type="ECO:0000256" key="1">
    <source>
        <dbReference type="ARBA" id="ARBA00005254"/>
    </source>
</evidence>
<comment type="caution">
    <text evidence="3">The sequence shown here is derived from an EMBL/GenBank/DDBJ whole genome shotgun (WGS) entry which is preliminary data.</text>
</comment>
<dbReference type="GO" id="GO:0018812">
    <property type="term" value="F:3-hydroxyacyl-CoA dehydratase activity"/>
    <property type="evidence" value="ECO:0007669"/>
    <property type="project" value="UniProtKB-EC"/>
</dbReference>
<dbReference type="FunFam" id="1.10.12.10:FF:000001">
    <property type="entry name" value="Probable enoyl-CoA hydratase, mitochondrial"/>
    <property type="match status" value="1"/>
</dbReference>
<dbReference type="EC" id="4.2.1.150" evidence="3"/>
<organism evidence="3">
    <name type="scientific">bioreactor metagenome</name>
    <dbReference type="NCBI Taxonomy" id="1076179"/>
    <lineage>
        <taxon>unclassified sequences</taxon>
        <taxon>metagenomes</taxon>
        <taxon>ecological metagenomes</taxon>
    </lineage>
</organism>
<dbReference type="PANTHER" id="PTHR11941">
    <property type="entry name" value="ENOYL-COA HYDRATASE-RELATED"/>
    <property type="match status" value="1"/>
</dbReference>
<gene>
    <name evidence="3" type="ORF">SDC9_117292</name>
</gene>
<protein>
    <submittedName>
        <fullName evidence="3">Crotonyl-CoA hydratase</fullName>
        <ecNumber evidence="3">4.2.1.150</ecNumber>
    </submittedName>
</protein>
<dbReference type="EMBL" id="VSSQ01023418">
    <property type="protein sequence ID" value="MPM70337.1"/>
    <property type="molecule type" value="Genomic_DNA"/>
</dbReference>
<dbReference type="InterPro" id="IPR029045">
    <property type="entry name" value="ClpP/crotonase-like_dom_sf"/>
</dbReference>